<keyword evidence="6" id="KW-1185">Reference proteome</keyword>
<gene>
    <name evidence="5" type="ORF">RchiOBHm_Chr4g0438751</name>
</gene>
<feature type="compositionally biased region" description="Basic and acidic residues" evidence="3">
    <location>
        <begin position="111"/>
        <end position="123"/>
    </location>
</feature>
<dbReference type="PANTHER" id="PTHR31471">
    <property type="entry name" value="OS02G0116800 PROTEIN"/>
    <property type="match status" value="1"/>
</dbReference>
<evidence type="ECO:0000256" key="1">
    <source>
        <dbReference type="ARBA" id="ARBA00005711"/>
    </source>
</evidence>
<feature type="domain" description="Remorin C-terminal" evidence="4">
    <location>
        <begin position="251"/>
        <end position="351"/>
    </location>
</feature>
<dbReference type="Pfam" id="PF03763">
    <property type="entry name" value="Remorin_C"/>
    <property type="match status" value="1"/>
</dbReference>
<dbReference type="Proteomes" id="UP000238479">
    <property type="component" value="Chromosome 4"/>
</dbReference>
<sequence length="360" mass="40116">MYMTKQSIIGRVRFSGVNQVKTEESGSVIDRRIPPQKTQSFKEKKKTQNWFQRRFSGQMSQDYDSIVEIEHATAVAAAAFAVKSIEESAVSDKKRTGDETSDSLVKIKSKKEETTISKPEPGRLSKLFSGAGLTKSTQEDPDSKVPISTSPTFPNDKIPGKTILPAPSIKRTPTSDAILPASSIKQTPTSDAIHPAPSMKKTPTSADKPLNSTSSIKPETSAPKLNLPTTMKPAAPANETKWQSAATPGVVKTKADKWEEAEMAKLKERYEQQNATILSWENKKKKKSKLRLEKTESEIERRRVKALQKYNNEMEYIKQIAEGARAQAEEKRRNKELKVKEKANTLRRTGEEAPTTCCCF</sequence>
<feature type="compositionally biased region" description="Polar residues" evidence="3">
    <location>
        <begin position="201"/>
        <end position="218"/>
    </location>
</feature>
<dbReference type="STRING" id="74649.A0A2P6R2N3"/>
<keyword evidence="2" id="KW-0175">Coiled coil</keyword>
<organism evidence="5 6">
    <name type="scientific">Rosa chinensis</name>
    <name type="common">China rose</name>
    <dbReference type="NCBI Taxonomy" id="74649"/>
    <lineage>
        <taxon>Eukaryota</taxon>
        <taxon>Viridiplantae</taxon>
        <taxon>Streptophyta</taxon>
        <taxon>Embryophyta</taxon>
        <taxon>Tracheophyta</taxon>
        <taxon>Spermatophyta</taxon>
        <taxon>Magnoliopsida</taxon>
        <taxon>eudicotyledons</taxon>
        <taxon>Gunneridae</taxon>
        <taxon>Pentapetalae</taxon>
        <taxon>rosids</taxon>
        <taxon>fabids</taxon>
        <taxon>Rosales</taxon>
        <taxon>Rosaceae</taxon>
        <taxon>Rosoideae</taxon>
        <taxon>Rosoideae incertae sedis</taxon>
        <taxon>Rosa</taxon>
    </lineage>
</organism>
<evidence type="ECO:0000256" key="3">
    <source>
        <dbReference type="SAM" id="MobiDB-lite"/>
    </source>
</evidence>
<dbReference type="Gramene" id="PRQ40686">
    <property type="protein sequence ID" value="PRQ40686"/>
    <property type="gene ID" value="RchiOBHm_Chr4g0438751"/>
</dbReference>
<reference evidence="5 6" key="1">
    <citation type="journal article" date="2018" name="Nat. Genet.">
        <title>The Rosa genome provides new insights in the design of modern roses.</title>
        <authorList>
            <person name="Bendahmane M."/>
        </authorList>
    </citation>
    <scope>NUCLEOTIDE SEQUENCE [LARGE SCALE GENOMIC DNA]</scope>
    <source>
        <strain evidence="6">cv. Old Blush</strain>
    </source>
</reference>
<proteinExistence type="inferred from homology"/>
<feature type="coiled-coil region" evidence="2">
    <location>
        <begin position="307"/>
        <end position="345"/>
    </location>
</feature>
<accession>A0A2P6R2N3</accession>
<dbReference type="OMA" id="FRDDMEY"/>
<dbReference type="AlphaFoldDB" id="A0A2P6R2N3"/>
<comment type="caution">
    <text evidence="5">The sequence shown here is derived from an EMBL/GenBank/DDBJ whole genome shotgun (WGS) entry which is preliminary data.</text>
</comment>
<feature type="region of interest" description="Disordered" evidence="3">
    <location>
        <begin position="111"/>
        <end position="249"/>
    </location>
</feature>
<name>A0A2P6R2N3_ROSCH</name>
<protein>
    <submittedName>
        <fullName evidence="5">Putative remorin</fullName>
    </submittedName>
</protein>
<comment type="similarity">
    <text evidence="1">Belongs to the remorin family.</text>
</comment>
<evidence type="ECO:0000313" key="6">
    <source>
        <dbReference type="Proteomes" id="UP000238479"/>
    </source>
</evidence>
<dbReference type="PANTHER" id="PTHR31471:SF51">
    <property type="entry name" value="REMORIN FAMILY PROTEIN"/>
    <property type="match status" value="1"/>
</dbReference>
<evidence type="ECO:0000259" key="4">
    <source>
        <dbReference type="Pfam" id="PF03763"/>
    </source>
</evidence>
<evidence type="ECO:0000256" key="2">
    <source>
        <dbReference type="SAM" id="Coils"/>
    </source>
</evidence>
<evidence type="ECO:0000313" key="5">
    <source>
        <dbReference type="EMBL" id="PRQ40686.1"/>
    </source>
</evidence>
<dbReference type="EMBL" id="PDCK01000042">
    <property type="protein sequence ID" value="PRQ40686.1"/>
    <property type="molecule type" value="Genomic_DNA"/>
</dbReference>
<dbReference type="InterPro" id="IPR005516">
    <property type="entry name" value="Remorin_C"/>
</dbReference>